<name>I4EES5_9BACT</name>
<reference evidence="2 3" key="1">
    <citation type="journal article" date="2012" name="ISME J.">
        <title>Nitrification expanded: discovery, physiology and genomics of a nitrite-oxidizing bacterium from the phylum Chloroflexi.</title>
        <authorList>
            <person name="Sorokin D.Y."/>
            <person name="Lucker S."/>
            <person name="Vejmelkova D."/>
            <person name="Kostrikina N.A."/>
            <person name="Kleerebezem R."/>
            <person name="Rijpstra W.I."/>
            <person name="Damste J.S."/>
            <person name="Le Paslier D."/>
            <person name="Muyzer G."/>
            <person name="Wagner M."/>
            <person name="van Loosdrecht M.C."/>
            <person name="Daims H."/>
        </authorList>
    </citation>
    <scope>NUCLEOTIDE SEQUENCE [LARGE SCALE GENOMIC DNA]</scope>
    <source>
        <strain evidence="3">none</strain>
    </source>
</reference>
<protein>
    <submittedName>
        <fullName evidence="2">Uncharacterized protein</fullName>
    </submittedName>
</protein>
<feature type="region of interest" description="Disordered" evidence="1">
    <location>
        <begin position="1"/>
        <end position="22"/>
    </location>
</feature>
<feature type="compositionally biased region" description="Gly residues" evidence="1">
    <location>
        <begin position="7"/>
        <end position="18"/>
    </location>
</feature>
<proteinExistence type="predicted"/>
<dbReference type="EMBL" id="CAGS01000113">
    <property type="protein sequence ID" value="CCF83187.1"/>
    <property type="molecule type" value="Genomic_DNA"/>
</dbReference>
<accession>I4EES5</accession>
<dbReference type="Proteomes" id="UP000004221">
    <property type="component" value="Unassembled WGS sequence"/>
</dbReference>
<sequence>MGHAGDEGGGSGPSGGSGEQRRVPYLRDLGTLPAVPIGTRVMVDEDQKAYIGVGFTSPEIANRLGWDQENIWMPEHALQWIQANHATLSDPIGAAHIILNHPRSVHQDLQSDDGIYFITDAEELRSGGLLKSRSTRYVDAVVRFEWVSDGAFLRPFHLSPRKRNQGGFQLWP</sequence>
<comment type="caution">
    <text evidence="2">The sequence shown here is derived from an EMBL/GenBank/DDBJ whole genome shotgun (WGS) entry which is preliminary data.</text>
</comment>
<evidence type="ECO:0000313" key="3">
    <source>
        <dbReference type="Proteomes" id="UP000004221"/>
    </source>
</evidence>
<evidence type="ECO:0000313" key="2">
    <source>
        <dbReference type="EMBL" id="CCF83187.1"/>
    </source>
</evidence>
<evidence type="ECO:0000256" key="1">
    <source>
        <dbReference type="SAM" id="MobiDB-lite"/>
    </source>
</evidence>
<keyword evidence="3" id="KW-1185">Reference proteome</keyword>
<organism evidence="2 3">
    <name type="scientific">Nitrolancea hollandica Lb</name>
    <dbReference type="NCBI Taxonomy" id="1129897"/>
    <lineage>
        <taxon>Bacteria</taxon>
        <taxon>Pseudomonadati</taxon>
        <taxon>Thermomicrobiota</taxon>
        <taxon>Thermomicrobia</taxon>
        <taxon>Sphaerobacterales</taxon>
        <taxon>Sphaerobacterineae</taxon>
        <taxon>Sphaerobacteraceae</taxon>
        <taxon>Nitrolancea</taxon>
    </lineage>
</organism>
<gene>
    <name evidence="2" type="ORF">NITHO_200006</name>
</gene>
<dbReference type="AlphaFoldDB" id="I4EES5"/>